<evidence type="ECO:0000259" key="6">
    <source>
        <dbReference type="Pfam" id="PF00441"/>
    </source>
</evidence>
<dbReference type="SUPFAM" id="SSF47203">
    <property type="entry name" value="Acyl-CoA dehydrogenase C-terminal domain-like"/>
    <property type="match status" value="1"/>
</dbReference>
<sequence length="377" mass="39702">MDFKLDSVQQMLQDSVRRFIDNEYGFASRTALVNSTQGGSNDNWQAFASNGWLAAALPDEHGGIGGTIVETALIAHEFGRGLVVEPYLGCAVLAAQTLVSAATDAQRSSLLPDLADGSSRIALAYSEAASRGDPSIVSTTATRVAGGYVLQGRKTLVLGGAQADRLIVSAQLLDEAGHARGISLFLLDAGMDSVVVRPLALHDGSHAAELTLDQVSIGDEALLGEPGRGLMALECGLSHAIAALCAELVGAMEKAIETTAEYLKLRQQFGVPIGTFQALQHRIADMAAELELARSMLYALLTSFVNDAIADRRHVTSQAKAFIGRAAKAVCGQAIQLHGGIGMTEECAIGHYFKRAVVADVLFGNSDWHEARCAAVV</sequence>
<organism evidence="9 10">
    <name type="scientific">Caballeronia choica</name>
    <dbReference type="NCBI Taxonomy" id="326476"/>
    <lineage>
        <taxon>Bacteria</taxon>
        <taxon>Pseudomonadati</taxon>
        <taxon>Pseudomonadota</taxon>
        <taxon>Betaproteobacteria</taxon>
        <taxon>Burkholderiales</taxon>
        <taxon>Burkholderiaceae</taxon>
        <taxon>Caballeronia</taxon>
    </lineage>
</organism>
<dbReference type="GO" id="GO:0003995">
    <property type="term" value="F:acyl-CoA dehydrogenase activity"/>
    <property type="evidence" value="ECO:0007669"/>
    <property type="project" value="TreeGrafter"/>
</dbReference>
<feature type="domain" description="Acyl-CoA oxidase/dehydrogenase middle" evidence="7">
    <location>
        <begin position="122"/>
        <end position="214"/>
    </location>
</feature>
<evidence type="ECO:0000256" key="1">
    <source>
        <dbReference type="ARBA" id="ARBA00001974"/>
    </source>
</evidence>
<dbReference type="OrthoDB" id="9770681at2"/>
<keyword evidence="5" id="KW-0560">Oxidoreductase</keyword>
<dbReference type="Pfam" id="PF02770">
    <property type="entry name" value="Acyl-CoA_dh_M"/>
    <property type="match status" value="1"/>
</dbReference>
<feature type="domain" description="Acyl-CoA dehydrogenase/oxidase N-terminal" evidence="8">
    <location>
        <begin position="9"/>
        <end position="117"/>
    </location>
</feature>
<dbReference type="InterPro" id="IPR013786">
    <property type="entry name" value="AcylCoA_DH/ox_N"/>
</dbReference>
<proteinExistence type="inferred from homology"/>
<dbReference type="CDD" id="cd00567">
    <property type="entry name" value="ACAD"/>
    <property type="match status" value="1"/>
</dbReference>
<reference evidence="9" key="1">
    <citation type="submission" date="2016-01" db="EMBL/GenBank/DDBJ databases">
        <authorList>
            <person name="Peeters C."/>
        </authorList>
    </citation>
    <scope>NUCLEOTIDE SEQUENCE [LARGE SCALE GENOMIC DNA]</scope>
    <source>
        <strain evidence="9">LMG 22940</strain>
    </source>
</reference>
<dbReference type="Proteomes" id="UP000054770">
    <property type="component" value="Unassembled WGS sequence"/>
</dbReference>
<dbReference type="InterPro" id="IPR009100">
    <property type="entry name" value="AcylCoA_DH/oxidase_NM_dom_sf"/>
</dbReference>
<dbReference type="Pfam" id="PF00441">
    <property type="entry name" value="Acyl-CoA_dh_1"/>
    <property type="match status" value="1"/>
</dbReference>
<comment type="caution">
    <text evidence="9">The sequence shown here is derived from an EMBL/GenBank/DDBJ whole genome shotgun (WGS) entry which is preliminary data.</text>
</comment>
<dbReference type="PANTHER" id="PTHR43884:SF20">
    <property type="entry name" value="ACYL-COA DEHYDROGENASE FADE28"/>
    <property type="match status" value="1"/>
</dbReference>
<dbReference type="SUPFAM" id="SSF56645">
    <property type="entry name" value="Acyl-CoA dehydrogenase NM domain-like"/>
    <property type="match status" value="1"/>
</dbReference>
<keyword evidence="10" id="KW-1185">Reference proteome</keyword>
<dbReference type="InterPro" id="IPR046373">
    <property type="entry name" value="Acyl-CoA_Oxase/DH_mid-dom_sf"/>
</dbReference>
<protein>
    <submittedName>
        <fullName evidence="9">Acyl-CoA dehydrogenase</fullName>
    </submittedName>
</protein>
<evidence type="ECO:0000256" key="4">
    <source>
        <dbReference type="ARBA" id="ARBA00022827"/>
    </source>
</evidence>
<dbReference type="InterPro" id="IPR037069">
    <property type="entry name" value="AcylCoA_DH/ox_N_sf"/>
</dbReference>
<comment type="similarity">
    <text evidence="2">Belongs to the acyl-CoA dehydrogenase family.</text>
</comment>
<dbReference type="Pfam" id="PF02771">
    <property type="entry name" value="Acyl-CoA_dh_N"/>
    <property type="match status" value="1"/>
</dbReference>
<evidence type="ECO:0000313" key="10">
    <source>
        <dbReference type="Proteomes" id="UP000054770"/>
    </source>
</evidence>
<accession>A0A158KH16</accession>
<evidence type="ECO:0000259" key="8">
    <source>
        <dbReference type="Pfam" id="PF02771"/>
    </source>
</evidence>
<dbReference type="AlphaFoldDB" id="A0A158KH16"/>
<evidence type="ECO:0000256" key="3">
    <source>
        <dbReference type="ARBA" id="ARBA00022630"/>
    </source>
</evidence>
<keyword evidence="4" id="KW-0274">FAD</keyword>
<evidence type="ECO:0000256" key="2">
    <source>
        <dbReference type="ARBA" id="ARBA00009347"/>
    </source>
</evidence>
<evidence type="ECO:0000259" key="7">
    <source>
        <dbReference type="Pfam" id="PF02770"/>
    </source>
</evidence>
<comment type="cofactor">
    <cofactor evidence="1">
        <name>FAD</name>
        <dbReference type="ChEBI" id="CHEBI:57692"/>
    </cofactor>
</comment>
<dbReference type="InterPro" id="IPR036250">
    <property type="entry name" value="AcylCo_DH-like_C"/>
</dbReference>
<dbReference type="RefSeq" id="WP_087647843.1">
    <property type="nucleotide sequence ID" value="NZ_FCON02000092.1"/>
</dbReference>
<dbReference type="EMBL" id="FCON02000092">
    <property type="protein sequence ID" value="SAL80397.1"/>
    <property type="molecule type" value="Genomic_DNA"/>
</dbReference>
<dbReference type="GO" id="GO:0050660">
    <property type="term" value="F:flavin adenine dinucleotide binding"/>
    <property type="evidence" value="ECO:0007669"/>
    <property type="project" value="InterPro"/>
</dbReference>
<keyword evidence="3" id="KW-0285">Flavoprotein</keyword>
<dbReference type="Gene3D" id="2.40.110.10">
    <property type="entry name" value="Butyryl-CoA Dehydrogenase, subunit A, domain 2"/>
    <property type="match status" value="1"/>
</dbReference>
<dbReference type="InterPro" id="IPR006091">
    <property type="entry name" value="Acyl-CoA_Oxase/DH_mid-dom"/>
</dbReference>
<dbReference type="Gene3D" id="1.20.140.10">
    <property type="entry name" value="Butyryl-CoA Dehydrogenase, subunit A, domain 3"/>
    <property type="match status" value="1"/>
</dbReference>
<dbReference type="Gene3D" id="1.10.540.10">
    <property type="entry name" value="Acyl-CoA dehydrogenase/oxidase, N-terminal domain"/>
    <property type="match status" value="1"/>
</dbReference>
<gene>
    <name evidence="9" type="ORF">AWB68_05848</name>
</gene>
<evidence type="ECO:0000256" key="5">
    <source>
        <dbReference type="ARBA" id="ARBA00023002"/>
    </source>
</evidence>
<name>A0A158KH16_9BURK</name>
<dbReference type="PANTHER" id="PTHR43884">
    <property type="entry name" value="ACYL-COA DEHYDROGENASE"/>
    <property type="match status" value="1"/>
</dbReference>
<feature type="domain" description="Acyl-CoA dehydrogenase/oxidase C-terminal" evidence="6">
    <location>
        <begin position="228"/>
        <end position="374"/>
    </location>
</feature>
<evidence type="ECO:0000313" key="9">
    <source>
        <dbReference type="EMBL" id="SAL80397.1"/>
    </source>
</evidence>
<dbReference type="InterPro" id="IPR009075">
    <property type="entry name" value="AcylCo_DH/oxidase_C"/>
</dbReference>